<evidence type="ECO:0000256" key="2">
    <source>
        <dbReference type="ARBA" id="ARBA00022737"/>
    </source>
</evidence>
<dbReference type="PROSITE" id="PS00028">
    <property type="entry name" value="ZINC_FINGER_C2H2_1"/>
    <property type="match status" value="1"/>
</dbReference>
<gene>
    <name evidence="8" type="ORF">V1264_010174</name>
</gene>
<keyword evidence="1" id="KW-0479">Metal-binding</keyword>
<dbReference type="PANTHER" id="PTHR24379">
    <property type="entry name" value="KRAB AND ZINC FINGER DOMAIN-CONTAINING"/>
    <property type="match status" value="1"/>
</dbReference>
<keyword evidence="9" id="KW-1185">Reference proteome</keyword>
<keyword evidence="2" id="KW-0677">Repeat</keyword>
<feature type="compositionally biased region" description="Basic and acidic residues" evidence="6">
    <location>
        <begin position="563"/>
        <end position="577"/>
    </location>
</feature>
<dbReference type="AlphaFoldDB" id="A0AAN9ANU4"/>
<evidence type="ECO:0000256" key="3">
    <source>
        <dbReference type="ARBA" id="ARBA00022771"/>
    </source>
</evidence>
<evidence type="ECO:0000256" key="4">
    <source>
        <dbReference type="ARBA" id="ARBA00022833"/>
    </source>
</evidence>
<keyword evidence="3 5" id="KW-0863">Zinc-finger</keyword>
<dbReference type="InterPro" id="IPR013087">
    <property type="entry name" value="Znf_C2H2_type"/>
</dbReference>
<feature type="compositionally biased region" description="Polar residues" evidence="6">
    <location>
        <begin position="805"/>
        <end position="817"/>
    </location>
</feature>
<dbReference type="EMBL" id="JBAMIC010000024">
    <property type="protein sequence ID" value="KAK7090367.1"/>
    <property type="molecule type" value="Genomic_DNA"/>
</dbReference>
<dbReference type="Pfam" id="PF13909">
    <property type="entry name" value="zf-H2C2_5"/>
    <property type="match status" value="1"/>
</dbReference>
<comment type="caution">
    <text evidence="8">The sequence shown here is derived from an EMBL/GenBank/DDBJ whole genome shotgun (WGS) entry which is preliminary data.</text>
</comment>
<dbReference type="InterPro" id="IPR036236">
    <property type="entry name" value="Znf_C2H2_sf"/>
</dbReference>
<feature type="domain" description="C2H2-type" evidence="7">
    <location>
        <begin position="473"/>
        <end position="500"/>
    </location>
</feature>
<feature type="region of interest" description="Disordered" evidence="6">
    <location>
        <begin position="805"/>
        <end position="829"/>
    </location>
</feature>
<organism evidence="8 9">
    <name type="scientific">Littorina saxatilis</name>
    <dbReference type="NCBI Taxonomy" id="31220"/>
    <lineage>
        <taxon>Eukaryota</taxon>
        <taxon>Metazoa</taxon>
        <taxon>Spiralia</taxon>
        <taxon>Lophotrochozoa</taxon>
        <taxon>Mollusca</taxon>
        <taxon>Gastropoda</taxon>
        <taxon>Caenogastropoda</taxon>
        <taxon>Littorinimorpha</taxon>
        <taxon>Littorinoidea</taxon>
        <taxon>Littorinidae</taxon>
        <taxon>Littorina</taxon>
    </lineage>
</organism>
<dbReference type="PROSITE" id="PS50157">
    <property type="entry name" value="ZINC_FINGER_C2H2_2"/>
    <property type="match status" value="3"/>
</dbReference>
<name>A0AAN9ANU4_9CAEN</name>
<feature type="compositionally biased region" description="Basic and acidic residues" evidence="6">
    <location>
        <begin position="620"/>
        <end position="634"/>
    </location>
</feature>
<feature type="domain" description="C2H2-type" evidence="7">
    <location>
        <begin position="418"/>
        <end position="446"/>
    </location>
</feature>
<accession>A0AAN9ANU4</accession>
<reference evidence="8 9" key="1">
    <citation type="submission" date="2024-02" db="EMBL/GenBank/DDBJ databases">
        <title>Chromosome-scale genome assembly of the rough periwinkle Littorina saxatilis.</title>
        <authorList>
            <person name="De Jode A."/>
            <person name="Faria R."/>
            <person name="Formenti G."/>
            <person name="Sims Y."/>
            <person name="Smith T.P."/>
            <person name="Tracey A."/>
            <person name="Wood J.M.D."/>
            <person name="Zagrodzka Z.B."/>
            <person name="Johannesson K."/>
            <person name="Butlin R.K."/>
            <person name="Leder E.H."/>
        </authorList>
    </citation>
    <scope>NUCLEOTIDE SEQUENCE [LARGE SCALE GENOMIC DNA]</scope>
    <source>
        <strain evidence="8">Snail1</strain>
        <tissue evidence="8">Muscle</tissue>
    </source>
</reference>
<dbReference type="FunFam" id="3.30.160.60:FF:001249">
    <property type="entry name" value="CTCF"/>
    <property type="match status" value="1"/>
</dbReference>
<evidence type="ECO:0000256" key="5">
    <source>
        <dbReference type="PROSITE-ProRule" id="PRU00042"/>
    </source>
</evidence>
<keyword evidence="4" id="KW-0862">Zinc</keyword>
<feature type="compositionally biased region" description="Basic and acidic residues" evidence="6">
    <location>
        <begin position="588"/>
        <end position="601"/>
    </location>
</feature>
<dbReference type="SUPFAM" id="SSF57667">
    <property type="entry name" value="beta-beta-alpha zinc fingers"/>
    <property type="match status" value="2"/>
</dbReference>
<evidence type="ECO:0000313" key="9">
    <source>
        <dbReference type="Proteomes" id="UP001374579"/>
    </source>
</evidence>
<evidence type="ECO:0000313" key="8">
    <source>
        <dbReference type="EMBL" id="KAK7090367.1"/>
    </source>
</evidence>
<evidence type="ECO:0000259" key="7">
    <source>
        <dbReference type="PROSITE" id="PS50157"/>
    </source>
</evidence>
<evidence type="ECO:0000256" key="1">
    <source>
        <dbReference type="ARBA" id="ARBA00022723"/>
    </source>
</evidence>
<dbReference type="SMART" id="SM00355">
    <property type="entry name" value="ZnF_C2H2"/>
    <property type="match status" value="5"/>
</dbReference>
<dbReference type="Proteomes" id="UP001374579">
    <property type="component" value="Unassembled WGS sequence"/>
</dbReference>
<dbReference type="Gene3D" id="3.30.160.60">
    <property type="entry name" value="Classic Zinc Finger"/>
    <property type="match status" value="3"/>
</dbReference>
<feature type="region of interest" description="Disordered" evidence="6">
    <location>
        <begin position="291"/>
        <end position="417"/>
    </location>
</feature>
<proteinExistence type="predicted"/>
<evidence type="ECO:0000256" key="6">
    <source>
        <dbReference type="SAM" id="MobiDB-lite"/>
    </source>
</evidence>
<dbReference type="Pfam" id="PF00096">
    <property type="entry name" value="zf-C2H2"/>
    <property type="match status" value="2"/>
</dbReference>
<sequence>MEGFLPSVNSSLFYPYSRIVFQNSLQASRVNSRVRCDGELDIVKSLSDRSFEDACNFRQRQRMNSVRLHAGHFLENHTQSPSVTRFIERFDHLDGTRRVHPEGFPRSLISNHSGRDLFESVRRELYFRAAMTDACTDRYPMHFGSGRGLVENSPYLKHHFHLENSWESASFPGANNYSTADTLQSWRSAHDLRPEVMGTLSDSAVTKHVIAYAVEHPAQAPLDKPHRVPNGQRHYQDSTHGFDSEAVQLARQKDSCRKSGENFSEKGSGGHPAARIVSSSQKIIFSTFPVEPSAQTTNRDGKKYLLPAEPSHSSEKTATVSDAEELSAAPETTRRDVPRQLKLGQKRRYNLQKQLASSRVRGVHATAAKSMLRGKDHRVKLKPNNRTVKGGKGQSNEDGAKTTDSEEENSGDSRSKSYKCSQCRYKTDRKNNLKRHVVTMHQKSTRVLECCGTLFNSKASLRDHVTLFHRGGYRCQLCARNFCRKALLRRHLTVHSGQKDFSCDLCGYATSHKSNLERHQRVHARKSSLSSGLGERLLSRRTEGRHNDQRAEVRSGRKGKRLHNGEHVLSEKTAEPRAKRHPWTSSVLEKRLDSGHSEHDSMLSSSAEKRRSGKLLLNRENGELKSILKDDRSPDTSPRSWDASGLFPRHSELESQSHTQTAENTERLMFQYRDNLLSQDLHVWGTKEPLDYVPLVGEVSMRTENIHSCCNPLPAVWMDTDSTSSEASRSACCSIPKNEACPIVSSLLCPKTEHGTLVDSTTERLSRSPSCYAKETAVHPNRGLFSRKLCFPNRLQETYASKDTISTNGSSVASEATHNGEKCVSTTTSTEMSNISREESFDKAIENTKENQNPSQREESLLEAARELMPLKEDVPKGKQNCNIAGSTLLESNHDRILQSKFRMCCRPYRCFGCGASFAHQEELQDHVCQADVCGILDFPFTSTVRKGCIKLLGN</sequence>
<dbReference type="PANTHER" id="PTHR24379:SF121">
    <property type="entry name" value="C2H2-TYPE DOMAIN-CONTAINING PROTEIN"/>
    <property type="match status" value="1"/>
</dbReference>
<feature type="compositionally biased region" description="Low complexity" evidence="6">
    <location>
        <begin position="527"/>
        <end position="536"/>
    </location>
</feature>
<feature type="compositionally biased region" description="Basic and acidic residues" evidence="6">
    <location>
        <begin position="537"/>
        <end position="555"/>
    </location>
</feature>
<feature type="domain" description="C2H2-type" evidence="7">
    <location>
        <begin position="501"/>
        <end position="528"/>
    </location>
</feature>
<feature type="region of interest" description="Disordered" evidence="6">
    <location>
        <begin position="516"/>
        <end position="661"/>
    </location>
</feature>
<dbReference type="GO" id="GO:0008270">
    <property type="term" value="F:zinc ion binding"/>
    <property type="evidence" value="ECO:0007669"/>
    <property type="project" value="UniProtKB-KW"/>
</dbReference>
<protein>
    <recommendedName>
        <fullName evidence="7">C2H2-type domain-containing protein</fullName>
    </recommendedName>
</protein>